<dbReference type="PANTHER" id="PTHR43244:SF1">
    <property type="entry name" value="5,10-METHYLENETETRAHYDROMETHANOPTERIN REDUCTASE"/>
    <property type="match status" value="1"/>
</dbReference>
<dbReference type="InterPro" id="IPR050564">
    <property type="entry name" value="F420-G6PD/mer"/>
</dbReference>
<proteinExistence type="predicted"/>
<dbReference type="InterPro" id="IPR036661">
    <property type="entry name" value="Luciferase-like_sf"/>
</dbReference>
<evidence type="ECO:0000256" key="1">
    <source>
        <dbReference type="ARBA" id="ARBA00023002"/>
    </source>
</evidence>
<dbReference type="Proteomes" id="UP000007150">
    <property type="component" value="Chromosome 1"/>
</dbReference>
<dbReference type="Gene3D" id="3.20.20.30">
    <property type="entry name" value="Luciferase-like domain"/>
    <property type="match status" value="1"/>
</dbReference>
<evidence type="ECO:0000259" key="2">
    <source>
        <dbReference type="Pfam" id="PF00296"/>
    </source>
</evidence>
<evidence type="ECO:0000313" key="4">
    <source>
        <dbReference type="Proteomes" id="UP000007150"/>
    </source>
</evidence>
<organism evidence="3 4">
    <name type="scientific">Sphingobium chlorophenolicum L-1</name>
    <dbReference type="NCBI Taxonomy" id="690566"/>
    <lineage>
        <taxon>Bacteria</taxon>
        <taxon>Pseudomonadati</taxon>
        <taxon>Pseudomonadota</taxon>
        <taxon>Alphaproteobacteria</taxon>
        <taxon>Sphingomonadales</taxon>
        <taxon>Sphingomonadaceae</taxon>
        <taxon>Sphingobium</taxon>
    </lineage>
</organism>
<dbReference type="Pfam" id="PF00296">
    <property type="entry name" value="Bac_luciferase"/>
    <property type="match status" value="1"/>
</dbReference>
<feature type="domain" description="Luciferase-like" evidence="2">
    <location>
        <begin position="19"/>
        <end position="332"/>
    </location>
</feature>
<sequence>MGREIEYWSNLVQPADRGVTGIIDWARRLEADGWHGGSLVDSQCFRSDTFVTLSGCAVATTRLRLGTGTSNPVTRHPSALASATAGLQMLSKGRMMLGIGRGDSALAHVGASPISVSLFEKSLATLQAYLRGESVPLETAAEFLPEKIRGFDNLALNHAPEGSRLTYLPNEFAKPQLEAACTGPKVIAAAARHADAISFSLGADVERLKWGIQVAREALVAAGRDPADVTFATFLPLFPHSDINVSRKLAEGRVSVHARFSIMNKQIVTPANEVQRETFKRVGETYDMAKHGSAGSDQAQALSPEFIDQFALTGEPESCIERIHAILDLGFDRLHLWAAAGESEMGTESYTMAAEKVLPKLPHTI</sequence>
<dbReference type="InterPro" id="IPR011251">
    <property type="entry name" value="Luciferase-like_dom"/>
</dbReference>
<dbReference type="KEGG" id="sch:Sphch_2128"/>
<keyword evidence="1" id="KW-0560">Oxidoreductase</keyword>
<dbReference type="STRING" id="690566.Sphch_2128"/>
<accession>F6EWA4</accession>
<dbReference type="RefSeq" id="WP_013848042.1">
    <property type="nucleotide sequence ID" value="NC_015593.1"/>
</dbReference>
<reference evidence="3 4" key="1">
    <citation type="submission" date="2011-05" db="EMBL/GenBank/DDBJ databases">
        <title>Complete sequence of chromosome 1 of Sphingobium chlorophenolicum L-1.</title>
        <authorList>
            <consortium name="US DOE Joint Genome Institute"/>
            <person name="Lucas S."/>
            <person name="Han J."/>
            <person name="Lapidus A."/>
            <person name="Cheng J.-F."/>
            <person name="Goodwin L."/>
            <person name="Pitluck S."/>
            <person name="Peters L."/>
            <person name="Daligault H."/>
            <person name="Han C."/>
            <person name="Tapia R."/>
            <person name="Land M."/>
            <person name="Hauser L."/>
            <person name="Kyrpides N."/>
            <person name="Ivanova N."/>
            <person name="Pagani I."/>
            <person name="Turner P."/>
            <person name="Copley S."/>
            <person name="Woyke T."/>
        </authorList>
    </citation>
    <scope>NUCLEOTIDE SEQUENCE [LARGE SCALE GENOMIC DNA]</scope>
    <source>
        <strain evidence="3 4">L-1</strain>
    </source>
</reference>
<dbReference type="EMBL" id="CP002798">
    <property type="protein sequence ID" value="AEG49798.1"/>
    <property type="molecule type" value="Genomic_DNA"/>
</dbReference>
<protein>
    <submittedName>
        <fullName evidence="3">Luciferase-like, subgroup</fullName>
    </submittedName>
</protein>
<evidence type="ECO:0000313" key="3">
    <source>
        <dbReference type="EMBL" id="AEG49798.1"/>
    </source>
</evidence>
<keyword evidence="4" id="KW-1185">Reference proteome</keyword>
<dbReference type="PANTHER" id="PTHR43244">
    <property type="match status" value="1"/>
</dbReference>
<gene>
    <name evidence="3" type="ORF">Sphch_2128</name>
</gene>
<dbReference type="HOGENOM" id="CLU_027853_5_5_5"/>
<dbReference type="SUPFAM" id="SSF51679">
    <property type="entry name" value="Bacterial luciferase-like"/>
    <property type="match status" value="1"/>
</dbReference>
<name>F6EWA4_SPHCR</name>
<dbReference type="AlphaFoldDB" id="F6EWA4"/>
<dbReference type="GO" id="GO:0016705">
    <property type="term" value="F:oxidoreductase activity, acting on paired donors, with incorporation or reduction of molecular oxygen"/>
    <property type="evidence" value="ECO:0007669"/>
    <property type="project" value="InterPro"/>
</dbReference>